<accession>A0AAW8JDX2</accession>
<organism evidence="1 2">
    <name type="scientific">Acinetobacter rudis</name>
    <dbReference type="NCBI Taxonomy" id="632955"/>
    <lineage>
        <taxon>Bacteria</taxon>
        <taxon>Pseudomonadati</taxon>
        <taxon>Pseudomonadota</taxon>
        <taxon>Gammaproteobacteria</taxon>
        <taxon>Moraxellales</taxon>
        <taxon>Moraxellaceae</taxon>
        <taxon>Acinetobacter</taxon>
    </lineage>
</organism>
<comment type="caution">
    <text evidence="1">The sequence shown here is derived from an EMBL/GenBank/DDBJ whole genome shotgun (WGS) entry which is preliminary data.</text>
</comment>
<evidence type="ECO:0000313" key="2">
    <source>
        <dbReference type="Proteomes" id="UP001243844"/>
    </source>
</evidence>
<sequence length="71" mass="8097">MNNKSKSTAVLTPELIHPNYFKKSGNWHTGNYRSPKHTTPVKQHEFEGRKRWCEQQLKTIGEFGAVLGGEA</sequence>
<dbReference type="RefSeq" id="WP_308982059.1">
    <property type="nucleotide sequence ID" value="NZ_JAVIDL010000045.1"/>
</dbReference>
<dbReference type="Proteomes" id="UP001243844">
    <property type="component" value="Unassembled WGS sequence"/>
</dbReference>
<dbReference type="EMBL" id="JAVIDL010000045">
    <property type="protein sequence ID" value="MDQ8937038.1"/>
    <property type="molecule type" value="Genomic_DNA"/>
</dbReference>
<name>A0AAW8JDX2_9GAMM</name>
<evidence type="ECO:0000313" key="1">
    <source>
        <dbReference type="EMBL" id="MDQ8937038.1"/>
    </source>
</evidence>
<proteinExistence type="predicted"/>
<protein>
    <submittedName>
        <fullName evidence="1">Uncharacterized protein</fullName>
    </submittedName>
</protein>
<dbReference type="AlphaFoldDB" id="A0AAW8JDX2"/>
<reference evidence="1" key="1">
    <citation type="submission" date="2023-08" db="EMBL/GenBank/DDBJ databases">
        <title>Emergence of clinically-relevant ST2 carbapenem-resistant Acinetobacter baumannii strains in hospital sewages in Zhejiang, East of China.</title>
        <authorList>
            <person name="Kaichao C."/>
            <person name="Zhang R."/>
        </authorList>
    </citation>
    <scope>NUCLEOTIDE SEQUENCE</scope>
    <source>
        <strain evidence="1">M-RB-37</strain>
    </source>
</reference>
<gene>
    <name evidence="1" type="ORF">RFH47_15050</name>
</gene>